<proteinExistence type="predicted"/>
<dbReference type="Proteomes" id="UP001292094">
    <property type="component" value="Unassembled WGS sequence"/>
</dbReference>
<dbReference type="EMBL" id="JAWZYT010006812">
    <property type="protein sequence ID" value="KAK4287494.1"/>
    <property type="molecule type" value="Genomic_DNA"/>
</dbReference>
<evidence type="ECO:0000313" key="2">
    <source>
        <dbReference type="Proteomes" id="UP001292094"/>
    </source>
</evidence>
<name>A0AAE1TLC3_9EUCA</name>
<keyword evidence="2" id="KW-1185">Reference proteome</keyword>
<dbReference type="AlphaFoldDB" id="A0AAE1TLC3"/>
<comment type="caution">
    <text evidence="1">The sequence shown here is derived from an EMBL/GenBank/DDBJ whole genome shotgun (WGS) entry which is preliminary data.</text>
</comment>
<organism evidence="1 2">
    <name type="scientific">Petrolisthes manimaculis</name>
    <dbReference type="NCBI Taxonomy" id="1843537"/>
    <lineage>
        <taxon>Eukaryota</taxon>
        <taxon>Metazoa</taxon>
        <taxon>Ecdysozoa</taxon>
        <taxon>Arthropoda</taxon>
        <taxon>Crustacea</taxon>
        <taxon>Multicrustacea</taxon>
        <taxon>Malacostraca</taxon>
        <taxon>Eumalacostraca</taxon>
        <taxon>Eucarida</taxon>
        <taxon>Decapoda</taxon>
        <taxon>Pleocyemata</taxon>
        <taxon>Anomura</taxon>
        <taxon>Galatheoidea</taxon>
        <taxon>Porcellanidae</taxon>
        <taxon>Petrolisthes</taxon>
    </lineage>
</organism>
<accession>A0AAE1TLC3</accession>
<reference evidence="1" key="1">
    <citation type="submission" date="2023-11" db="EMBL/GenBank/DDBJ databases">
        <title>Genome assemblies of two species of porcelain crab, Petrolisthes cinctipes and Petrolisthes manimaculis (Anomura: Porcellanidae).</title>
        <authorList>
            <person name="Angst P."/>
        </authorList>
    </citation>
    <scope>NUCLEOTIDE SEQUENCE</scope>
    <source>
        <strain evidence="1">PB745_02</strain>
        <tissue evidence="1">Gill</tissue>
    </source>
</reference>
<gene>
    <name evidence="1" type="ORF">Pmani_039437</name>
</gene>
<sequence length="72" mass="8286">MIKRGEIDAGGELENENDWIEIDGWWRGKVMVVERKVVVERVVVERYGVTRVMVVVERNGAEGDCGGERRLR</sequence>
<evidence type="ECO:0000313" key="1">
    <source>
        <dbReference type="EMBL" id="KAK4287494.1"/>
    </source>
</evidence>
<protein>
    <submittedName>
        <fullName evidence="1">Uncharacterized protein</fullName>
    </submittedName>
</protein>